<reference evidence="2 3" key="1">
    <citation type="journal article" date="2018" name="Nat. Ecol. Evol.">
        <title>Pezizomycetes genomes reveal the molecular basis of ectomycorrhizal truffle lifestyle.</title>
        <authorList>
            <person name="Murat C."/>
            <person name="Payen T."/>
            <person name="Noel B."/>
            <person name="Kuo A."/>
            <person name="Morin E."/>
            <person name="Chen J."/>
            <person name="Kohler A."/>
            <person name="Krizsan K."/>
            <person name="Balestrini R."/>
            <person name="Da Silva C."/>
            <person name="Montanini B."/>
            <person name="Hainaut M."/>
            <person name="Levati E."/>
            <person name="Barry K.W."/>
            <person name="Belfiori B."/>
            <person name="Cichocki N."/>
            <person name="Clum A."/>
            <person name="Dockter R.B."/>
            <person name="Fauchery L."/>
            <person name="Guy J."/>
            <person name="Iotti M."/>
            <person name="Le Tacon F."/>
            <person name="Lindquist E.A."/>
            <person name="Lipzen A."/>
            <person name="Malagnac F."/>
            <person name="Mello A."/>
            <person name="Molinier V."/>
            <person name="Miyauchi S."/>
            <person name="Poulain J."/>
            <person name="Riccioni C."/>
            <person name="Rubini A."/>
            <person name="Sitrit Y."/>
            <person name="Splivallo R."/>
            <person name="Traeger S."/>
            <person name="Wang M."/>
            <person name="Zifcakova L."/>
            <person name="Wipf D."/>
            <person name="Zambonelli A."/>
            <person name="Paolocci F."/>
            <person name="Nowrousian M."/>
            <person name="Ottonello S."/>
            <person name="Baldrian P."/>
            <person name="Spatafora J.W."/>
            <person name="Henrissat B."/>
            <person name="Nagy L.G."/>
            <person name="Aury J.M."/>
            <person name="Wincker P."/>
            <person name="Grigoriev I.V."/>
            <person name="Bonfante P."/>
            <person name="Martin F.M."/>
        </authorList>
    </citation>
    <scope>NUCLEOTIDE SEQUENCE [LARGE SCALE GENOMIC DNA]</scope>
    <source>
        <strain evidence="2 3">RN42</strain>
    </source>
</reference>
<protein>
    <submittedName>
        <fullName evidence="2">Uncharacterized protein</fullName>
    </submittedName>
</protein>
<feature type="chain" id="PRO_5018283932" evidence="1">
    <location>
        <begin position="23"/>
        <end position="384"/>
    </location>
</feature>
<keyword evidence="3" id="KW-1185">Reference proteome</keyword>
<organism evidence="2 3">
    <name type="scientific">Ascobolus immersus RN42</name>
    <dbReference type="NCBI Taxonomy" id="1160509"/>
    <lineage>
        <taxon>Eukaryota</taxon>
        <taxon>Fungi</taxon>
        <taxon>Dikarya</taxon>
        <taxon>Ascomycota</taxon>
        <taxon>Pezizomycotina</taxon>
        <taxon>Pezizomycetes</taxon>
        <taxon>Pezizales</taxon>
        <taxon>Ascobolaceae</taxon>
        <taxon>Ascobolus</taxon>
    </lineage>
</organism>
<evidence type="ECO:0000256" key="1">
    <source>
        <dbReference type="SAM" id="SignalP"/>
    </source>
</evidence>
<proteinExistence type="predicted"/>
<accession>A0A3N4I238</accession>
<evidence type="ECO:0000313" key="3">
    <source>
        <dbReference type="Proteomes" id="UP000275078"/>
    </source>
</evidence>
<dbReference type="EMBL" id="ML119691">
    <property type="protein sequence ID" value="RPA80175.1"/>
    <property type="molecule type" value="Genomic_DNA"/>
</dbReference>
<sequence length="384" mass="41801">MFPILALSLVLPFLSILPLTTAYYGFNHHPNDQRLTDMYRERVKNRHSDGQDSQWEAPHPSGLFPTGPGCLDSPEIQAFLNSKYQCRRFEWAPKPEDCRGLLEQLPKEIGCGDKRMVFRSEDRASAEGGGGVGGCEISIFDSDPTKGTCWSRADIVKIVEGMIDKCTYDDDYGTTHPALMVMGSYWDTMEFTDEVRWKVLTVQPTGVKLFNEDRFWTFPKNGGVYMPDMEDVLVVAADSAVIDVSTGLEAVAAEAAVPGGADVTDELDLQIAVPAFGDEPKAPVVVGTLSVVGGSVPTRVVEKASRIASVAASKVSKFVETVKPTAWGGVVVVTGAGGVKEAQATHVDWKLTDELNVFMGEPVVEEPLWTAEPVARQGILEGYH</sequence>
<dbReference type="AlphaFoldDB" id="A0A3N4I238"/>
<name>A0A3N4I238_ASCIM</name>
<keyword evidence="1" id="KW-0732">Signal</keyword>
<gene>
    <name evidence="2" type="ORF">BJ508DRAFT_362753</name>
</gene>
<feature type="signal peptide" evidence="1">
    <location>
        <begin position="1"/>
        <end position="22"/>
    </location>
</feature>
<dbReference type="Proteomes" id="UP000275078">
    <property type="component" value="Unassembled WGS sequence"/>
</dbReference>
<evidence type="ECO:0000313" key="2">
    <source>
        <dbReference type="EMBL" id="RPA80175.1"/>
    </source>
</evidence>